<evidence type="ECO:0000259" key="2">
    <source>
        <dbReference type="PROSITE" id="PS50887"/>
    </source>
</evidence>
<dbReference type="Gene3D" id="3.30.70.270">
    <property type="match status" value="1"/>
</dbReference>
<dbReference type="Pfam" id="PF05228">
    <property type="entry name" value="CHASE4"/>
    <property type="match status" value="1"/>
</dbReference>
<dbReference type="PANTHER" id="PTHR44757:SF2">
    <property type="entry name" value="BIOFILM ARCHITECTURE MAINTENANCE PROTEIN MBAA"/>
    <property type="match status" value="1"/>
</dbReference>
<organism evidence="3 4">
    <name type="scientific">Mesorhizobium marinum</name>
    <dbReference type="NCBI Taxonomy" id="3228790"/>
    <lineage>
        <taxon>Bacteria</taxon>
        <taxon>Pseudomonadati</taxon>
        <taxon>Pseudomonadota</taxon>
        <taxon>Alphaproteobacteria</taxon>
        <taxon>Hyphomicrobiales</taxon>
        <taxon>Phyllobacteriaceae</taxon>
        <taxon>Mesorhizobium</taxon>
    </lineage>
</organism>
<dbReference type="SMART" id="SM00052">
    <property type="entry name" value="EAL"/>
    <property type="match status" value="1"/>
</dbReference>
<evidence type="ECO:0000259" key="1">
    <source>
        <dbReference type="PROSITE" id="PS50883"/>
    </source>
</evidence>
<dbReference type="InterPro" id="IPR035919">
    <property type="entry name" value="EAL_sf"/>
</dbReference>
<dbReference type="EMBL" id="JBFOCI010000005">
    <property type="protein sequence ID" value="MEW9807729.1"/>
    <property type="molecule type" value="Genomic_DNA"/>
</dbReference>
<dbReference type="Pfam" id="PF00990">
    <property type="entry name" value="GGDEF"/>
    <property type="match status" value="1"/>
</dbReference>
<dbReference type="InterPro" id="IPR001633">
    <property type="entry name" value="EAL_dom"/>
</dbReference>
<dbReference type="CDD" id="cd01948">
    <property type="entry name" value="EAL"/>
    <property type="match status" value="1"/>
</dbReference>
<dbReference type="SUPFAM" id="SSF141868">
    <property type="entry name" value="EAL domain-like"/>
    <property type="match status" value="1"/>
</dbReference>
<dbReference type="CDD" id="cd01949">
    <property type="entry name" value="GGDEF"/>
    <property type="match status" value="1"/>
</dbReference>
<evidence type="ECO:0000313" key="4">
    <source>
        <dbReference type="Proteomes" id="UP001556196"/>
    </source>
</evidence>
<accession>A0ABV3R317</accession>
<feature type="domain" description="GGDEF" evidence="2">
    <location>
        <begin position="331"/>
        <end position="464"/>
    </location>
</feature>
<dbReference type="PROSITE" id="PS50883">
    <property type="entry name" value="EAL"/>
    <property type="match status" value="1"/>
</dbReference>
<protein>
    <submittedName>
        <fullName evidence="3">Bifunctional diguanylate cyclase/phosphodiesterase</fullName>
    </submittedName>
</protein>
<keyword evidence="4" id="KW-1185">Reference proteome</keyword>
<dbReference type="NCBIfam" id="TIGR00254">
    <property type="entry name" value="GGDEF"/>
    <property type="match status" value="1"/>
</dbReference>
<evidence type="ECO:0000313" key="3">
    <source>
        <dbReference type="EMBL" id="MEW9807729.1"/>
    </source>
</evidence>
<gene>
    <name evidence="3" type="ORF">ABUE31_17195</name>
</gene>
<dbReference type="Pfam" id="PF00563">
    <property type="entry name" value="EAL"/>
    <property type="match status" value="1"/>
</dbReference>
<dbReference type="InterPro" id="IPR043128">
    <property type="entry name" value="Rev_trsase/Diguanyl_cyclase"/>
</dbReference>
<dbReference type="SMART" id="SM00267">
    <property type="entry name" value="GGDEF"/>
    <property type="match status" value="1"/>
</dbReference>
<dbReference type="Proteomes" id="UP001556196">
    <property type="component" value="Unassembled WGS sequence"/>
</dbReference>
<dbReference type="InterPro" id="IPR052155">
    <property type="entry name" value="Biofilm_reg_signaling"/>
</dbReference>
<comment type="caution">
    <text evidence="3">The sequence shown here is derived from an EMBL/GenBank/DDBJ whole genome shotgun (WGS) entry which is preliminary data.</text>
</comment>
<dbReference type="PROSITE" id="PS50887">
    <property type="entry name" value="GGDEF"/>
    <property type="match status" value="1"/>
</dbReference>
<proteinExistence type="predicted"/>
<dbReference type="InterPro" id="IPR000160">
    <property type="entry name" value="GGDEF_dom"/>
</dbReference>
<dbReference type="Gene3D" id="3.20.20.450">
    <property type="entry name" value="EAL domain"/>
    <property type="match status" value="1"/>
</dbReference>
<dbReference type="InterPro" id="IPR029787">
    <property type="entry name" value="Nucleotide_cyclase"/>
</dbReference>
<reference evidence="3 4" key="1">
    <citation type="submission" date="2024-06" db="EMBL/GenBank/DDBJ databases">
        <authorList>
            <person name="Tuo L."/>
        </authorList>
    </citation>
    <scope>NUCLEOTIDE SEQUENCE [LARGE SCALE GENOMIC DNA]</scope>
    <source>
        <strain evidence="3 4">ZMM04-5</strain>
    </source>
</reference>
<dbReference type="PANTHER" id="PTHR44757">
    <property type="entry name" value="DIGUANYLATE CYCLASE DGCP"/>
    <property type="match status" value="1"/>
</dbReference>
<dbReference type="RefSeq" id="WP_367724912.1">
    <property type="nucleotide sequence ID" value="NZ_JBFOCI010000005.1"/>
</dbReference>
<sequence>MSKPRYKPLTSQVTLIVLALAAFTLAMVAAFGTFATLSTDRGSLDKQKTFVATGIADEIAELVREQASVTVWDAALLASREGDQRWLEENLGAWLHEYYGIDRVYVIDAAGRPVHAMRDGETVEPAAFEDDRLSVAPWVADLRALARERAGVTEAEPPVVSGLVSFDGRPAMLSAQPIVPDTDRVALEAGEDYVHIAVQFVDATVVDRIADKYLLTGAHLLPQSAAGLPQAAVPLSDAHGAILGHIAWEEDRPGTALVLRSSPALVAGGLLAAGVLWFLLRHLRRAAGELQRSQDQAQYLAFHDTLTGLPNRALFEDRLKRALQAVARDNRRVGLIYMDLDRFKTINDTLGHPAGDELVRQTAGRLEKSIRHVDTVARLGGDEFAIIVFDVKDVATAQDLCQRLLAEIGKPFDLLGDQVFVGASIGLAISSGADTDPGDLLRKADIALYEAKKNGRGRYEVFAGDMDDLLTRKRMIESDLRAALSGGGGMKLVYQPVFGANGRTMLGVEALIRWDHPLHGVLSPAHFVSIADERGMTNLLGDWVLGEVVDFAARADLPWVAVNVSPLQLRDTAYVERTLGVLSEAGVSPRRIQMEIVESALIENSSDTTTVLSALREAGIRVALDDFGTGYSSIGYLQRRMVDKLKIDRSFVRMLGGSEGNAIVKAIIDLAAALNVTVTAEGVETEQQRDLLLAMGCDEMQGFLLSPALEARDLVRLPPTARGPLRDLTG</sequence>
<dbReference type="SUPFAM" id="SSF55073">
    <property type="entry name" value="Nucleotide cyclase"/>
    <property type="match status" value="1"/>
</dbReference>
<dbReference type="InterPro" id="IPR007892">
    <property type="entry name" value="CHASE4"/>
</dbReference>
<feature type="domain" description="EAL" evidence="1">
    <location>
        <begin position="473"/>
        <end position="722"/>
    </location>
</feature>
<name>A0ABV3R317_9HYPH</name>